<reference evidence="1 2" key="1">
    <citation type="submission" date="2021-03" db="EMBL/GenBank/DDBJ databases">
        <title>Genomic Encyclopedia of Type Strains, Phase IV (KMG-IV): sequencing the most valuable type-strain genomes for metagenomic binning, comparative biology and taxonomic classification.</title>
        <authorList>
            <person name="Goeker M."/>
        </authorList>
    </citation>
    <scope>NUCLEOTIDE SEQUENCE [LARGE SCALE GENOMIC DNA]</scope>
    <source>
        <strain evidence="1 2">DSM 14349</strain>
    </source>
</reference>
<dbReference type="Proteomes" id="UP001519272">
    <property type="component" value="Unassembled WGS sequence"/>
</dbReference>
<accession>A0ABS4FZ06</accession>
<organism evidence="1 2">
    <name type="scientific">Paenibacillus turicensis</name>
    <dbReference type="NCBI Taxonomy" id="160487"/>
    <lineage>
        <taxon>Bacteria</taxon>
        <taxon>Bacillati</taxon>
        <taxon>Bacillota</taxon>
        <taxon>Bacilli</taxon>
        <taxon>Bacillales</taxon>
        <taxon>Paenibacillaceae</taxon>
        <taxon>Paenibacillus</taxon>
    </lineage>
</organism>
<protein>
    <submittedName>
        <fullName evidence="1">Uncharacterized protein</fullName>
    </submittedName>
</protein>
<evidence type="ECO:0000313" key="1">
    <source>
        <dbReference type="EMBL" id="MBP1907800.1"/>
    </source>
</evidence>
<dbReference type="RefSeq" id="WP_210091374.1">
    <property type="nucleotide sequence ID" value="NZ_JAGGKG010000038.1"/>
</dbReference>
<name>A0ABS4FZ06_9BACL</name>
<sequence length="91" mass="10778">MNYYILSLKHSRGRAEYVWWEAENNGYTTDLKQAGIYSEEKINSNQLYYKNTDTYPVPVEVVEKLLTSVTVPTFSDNWHLMDIPVEKLKHY</sequence>
<comment type="caution">
    <text evidence="1">The sequence shown here is derived from an EMBL/GenBank/DDBJ whole genome shotgun (WGS) entry which is preliminary data.</text>
</comment>
<keyword evidence="2" id="KW-1185">Reference proteome</keyword>
<evidence type="ECO:0000313" key="2">
    <source>
        <dbReference type="Proteomes" id="UP001519272"/>
    </source>
</evidence>
<dbReference type="EMBL" id="JAGGKG010000038">
    <property type="protein sequence ID" value="MBP1907800.1"/>
    <property type="molecule type" value="Genomic_DNA"/>
</dbReference>
<proteinExistence type="predicted"/>
<gene>
    <name evidence="1" type="ORF">J2Z32_004489</name>
</gene>